<proteinExistence type="inferred from homology"/>
<evidence type="ECO:0000256" key="3">
    <source>
        <dbReference type="ARBA" id="ARBA00012584"/>
    </source>
</evidence>
<evidence type="ECO:0000256" key="10">
    <source>
        <dbReference type="ARBA" id="ARBA00029774"/>
    </source>
</evidence>
<dbReference type="EC" id="2.7.7.87" evidence="3"/>
<organism evidence="14 15">
    <name type="scientific">Microbacterium rhizosphaerae</name>
    <dbReference type="NCBI Taxonomy" id="1678237"/>
    <lineage>
        <taxon>Bacteria</taxon>
        <taxon>Bacillati</taxon>
        <taxon>Actinomycetota</taxon>
        <taxon>Actinomycetes</taxon>
        <taxon>Micrococcales</taxon>
        <taxon>Microbacteriaceae</taxon>
        <taxon>Microbacterium</taxon>
    </lineage>
</organism>
<feature type="region of interest" description="Disordered" evidence="12">
    <location>
        <begin position="217"/>
        <end position="264"/>
    </location>
</feature>
<keyword evidence="6" id="KW-0819">tRNA processing</keyword>
<gene>
    <name evidence="14" type="ORF">SM116_06760</name>
</gene>
<feature type="domain" description="YrdC-like" evidence="13">
    <location>
        <begin position="15"/>
        <end position="206"/>
    </location>
</feature>
<dbReference type="PROSITE" id="PS51163">
    <property type="entry name" value="YRDC"/>
    <property type="match status" value="1"/>
</dbReference>
<evidence type="ECO:0000256" key="5">
    <source>
        <dbReference type="ARBA" id="ARBA00022679"/>
    </source>
</evidence>
<feature type="compositionally biased region" description="Acidic residues" evidence="12">
    <location>
        <begin position="219"/>
        <end position="228"/>
    </location>
</feature>
<keyword evidence="15" id="KW-1185">Reference proteome</keyword>
<dbReference type="PANTHER" id="PTHR17490">
    <property type="entry name" value="SUA5"/>
    <property type="match status" value="1"/>
</dbReference>
<accession>A0ABZ0SQP7</accession>
<name>A0ABZ0SQP7_9MICO</name>
<dbReference type="InterPro" id="IPR006070">
    <property type="entry name" value="Sua5-like_dom"/>
</dbReference>
<dbReference type="InterPro" id="IPR017945">
    <property type="entry name" value="DHBP_synth_RibB-like_a/b_dom"/>
</dbReference>
<evidence type="ECO:0000256" key="11">
    <source>
        <dbReference type="ARBA" id="ARBA00048366"/>
    </source>
</evidence>
<dbReference type="Gene3D" id="3.90.870.10">
    <property type="entry name" value="DHBP synthase"/>
    <property type="match status" value="1"/>
</dbReference>
<evidence type="ECO:0000313" key="14">
    <source>
        <dbReference type="EMBL" id="WPR90988.1"/>
    </source>
</evidence>
<evidence type="ECO:0000256" key="12">
    <source>
        <dbReference type="SAM" id="MobiDB-lite"/>
    </source>
</evidence>
<keyword evidence="8" id="KW-0547">Nucleotide-binding</keyword>
<dbReference type="EMBL" id="CP139368">
    <property type="protein sequence ID" value="WPR90988.1"/>
    <property type="molecule type" value="Genomic_DNA"/>
</dbReference>
<comment type="catalytic activity">
    <reaction evidence="11">
        <text>L-threonine + hydrogencarbonate + ATP = L-threonylcarbamoyladenylate + diphosphate + H2O</text>
        <dbReference type="Rhea" id="RHEA:36407"/>
        <dbReference type="ChEBI" id="CHEBI:15377"/>
        <dbReference type="ChEBI" id="CHEBI:17544"/>
        <dbReference type="ChEBI" id="CHEBI:30616"/>
        <dbReference type="ChEBI" id="CHEBI:33019"/>
        <dbReference type="ChEBI" id="CHEBI:57926"/>
        <dbReference type="ChEBI" id="CHEBI:73682"/>
        <dbReference type="EC" id="2.7.7.87"/>
    </reaction>
</comment>
<evidence type="ECO:0000259" key="13">
    <source>
        <dbReference type="PROSITE" id="PS51163"/>
    </source>
</evidence>
<dbReference type="Proteomes" id="UP001323798">
    <property type="component" value="Chromosome"/>
</dbReference>
<feature type="compositionally biased region" description="Low complexity" evidence="12">
    <location>
        <begin position="229"/>
        <end position="264"/>
    </location>
</feature>
<dbReference type="PIRSF" id="PIRSF004930">
    <property type="entry name" value="Tln_factor_SUA5"/>
    <property type="match status" value="1"/>
</dbReference>
<evidence type="ECO:0000256" key="1">
    <source>
        <dbReference type="ARBA" id="ARBA00004496"/>
    </source>
</evidence>
<evidence type="ECO:0000256" key="9">
    <source>
        <dbReference type="ARBA" id="ARBA00022840"/>
    </source>
</evidence>
<keyword evidence="9" id="KW-0067">ATP-binding</keyword>
<dbReference type="SUPFAM" id="SSF55821">
    <property type="entry name" value="YrdC/RibB"/>
    <property type="match status" value="1"/>
</dbReference>
<evidence type="ECO:0000256" key="7">
    <source>
        <dbReference type="ARBA" id="ARBA00022695"/>
    </source>
</evidence>
<comment type="similarity">
    <text evidence="2">Belongs to the SUA5 family.</text>
</comment>
<dbReference type="GO" id="GO:0061710">
    <property type="term" value="F:L-threonylcarbamoyladenylate synthase"/>
    <property type="evidence" value="ECO:0007669"/>
    <property type="project" value="UniProtKB-EC"/>
</dbReference>
<keyword evidence="4" id="KW-0963">Cytoplasm</keyword>
<dbReference type="PANTHER" id="PTHR17490:SF16">
    <property type="entry name" value="THREONYLCARBAMOYL-AMP SYNTHASE"/>
    <property type="match status" value="1"/>
</dbReference>
<dbReference type="InterPro" id="IPR050156">
    <property type="entry name" value="TC-AMP_synthase_SUA5"/>
</dbReference>
<sequence>MTSLLFECRDEAQLLAGMRQARQAIGRGDLIVLPTDTVYGIAADAFSPSAVARLLDAKGRGRQSPPPVLVAGRATLAALVSEVPEPVERLVDAFWPGGLTIVLPAQPSLAWDLGDTHGTVAVRMPAHRIALELLEETGPLAVSSANKTGIAAALTAEGARTMLGDLVDVYLEDGMVENGIASTIVDATTLVGGQTPIVRVLRDGAIDRARLREVLGDLLEPDPADESDTAAGAESDTAAGAEAGEVSEPAVAAPADAPPADGSA</sequence>
<comment type="subcellular location">
    <subcellularLocation>
        <location evidence="1">Cytoplasm</location>
    </subcellularLocation>
</comment>
<dbReference type="NCBIfam" id="TIGR00057">
    <property type="entry name" value="L-threonylcarbamoyladenylate synthase"/>
    <property type="match status" value="1"/>
</dbReference>
<evidence type="ECO:0000256" key="4">
    <source>
        <dbReference type="ARBA" id="ARBA00022490"/>
    </source>
</evidence>
<dbReference type="RefSeq" id="WP_320943691.1">
    <property type="nucleotide sequence ID" value="NZ_BAABEU010000004.1"/>
</dbReference>
<keyword evidence="7 14" id="KW-0548">Nucleotidyltransferase</keyword>
<reference evidence="14 15" key="1">
    <citation type="submission" date="2023-11" db="EMBL/GenBank/DDBJ databases">
        <title>Genome sequence of Microbacterium rhizosphaerae KACC 19337.</title>
        <authorList>
            <person name="Choi H."/>
            <person name="Kim S."/>
            <person name="Kim Y."/>
            <person name="Kwon S.-W."/>
            <person name="Heo J."/>
        </authorList>
    </citation>
    <scope>NUCLEOTIDE SEQUENCE [LARGE SCALE GENOMIC DNA]</scope>
    <source>
        <strain evidence="14 15">KACC 19337</strain>
    </source>
</reference>
<dbReference type="Pfam" id="PF01300">
    <property type="entry name" value="Sua5_yciO_yrdC"/>
    <property type="match status" value="1"/>
</dbReference>
<evidence type="ECO:0000256" key="8">
    <source>
        <dbReference type="ARBA" id="ARBA00022741"/>
    </source>
</evidence>
<evidence type="ECO:0000313" key="15">
    <source>
        <dbReference type="Proteomes" id="UP001323798"/>
    </source>
</evidence>
<evidence type="ECO:0000256" key="2">
    <source>
        <dbReference type="ARBA" id="ARBA00007663"/>
    </source>
</evidence>
<protein>
    <recommendedName>
        <fullName evidence="10">L-threonylcarbamoyladenylate synthase</fullName>
        <ecNumber evidence="3">2.7.7.87</ecNumber>
    </recommendedName>
    <alternativeName>
        <fullName evidence="10">L-threonylcarbamoyladenylate synthase</fullName>
    </alternativeName>
</protein>
<dbReference type="InterPro" id="IPR010923">
    <property type="entry name" value="T(6)A37_SUA5"/>
</dbReference>
<keyword evidence="5 14" id="KW-0808">Transferase</keyword>
<evidence type="ECO:0000256" key="6">
    <source>
        <dbReference type="ARBA" id="ARBA00022694"/>
    </source>
</evidence>